<protein>
    <submittedName>
        <fullName evidence="2">Acetyltransferase (GNAT) domain-containing protein</fullName>
    </submittedName>
</protein>
<reference evidence="3" key="1">
    <citation type="submission" date="2017-01" db="EMBL/GenBank/DDBJ databases">
        <authorList>
            <person name="Varghese N."/>
            <person name="Submissions S."/>
        </authorList>
    </citation>
    <scope>NUCLEOTIDE SEQUENCE [LARGE SCALE GENOMIC DNA]</scope>
    <source>
        <strain evidence="3">DSM 21054</strain>
    </source>
</reference>
<evidence type="ECO:0000313" key="2">
    <source>
        <dbReference type="EMBL" id="SIS80997.1"/>
    </source>
</evidence>
<keyword evidence="3" id="KW-1185">Reference proteome</keyword>
<dbReference type="InterPro" id="IPR000182">
    <property type="entry name" value="GNAT_dom"/>
</dbReference>
<dbReference type="PANTHER" id="PTHR43233">
    <property type="entry name" value="FAMILY N-ACETYLTRANSFERASE, PUTATIVE (AFU_ORTHOLOGUE AFUA_6G03350)-RELATED"/>
    <property type="match status" value="1"/>
</dbReference>
<dbReference type="EMBL" id="FTOR01000001">
    <property type="protein sequence ID" value="SIS80997.1"/>
    <property type="molecule type" value="Genomic_DNA"/>
</dbReference>
<dbReference type="Gene3D" id="3.40.630.30">
    <property type="match status" value="1"/>
</dbReference>
<dbReference type="RefSeq" id="WP_231940350.1">
    <property type="nucleotide sequence ID" value="NZ_AP017422.1"/>
</dbReference>
<dbReference type="Pfam" id="PF13508">
    <property type="entry name" value="Acetyltransf_7"/>
    <property type="match status" value="1"/>
</dbReference>
<dbReference type="InterPro" id="IPR053144">
    <property type="entry name" value="Acetyltransferase_Butenolide"/>
</dbReference>
<feature type="domain" description="N-acetyltransferase" evidence="1">
    <location>
        <begin position="1"/>
        <end position="98"/>
    </location>
</feature>
<gene>
    <name evidence="2" type="ORF">SAMN05421788_1011349</name>
</gene>
<name>A0A173MQZ2_9BACT</name>
<dbReference type="InterPro" id="IPR016181">
    <property type="entry name" value="Acyl_CoA_acyltransferase"/>
</dbReference>
<dbReference type="Proteomes" id="UP000186917">
    <property type="component" value="Unassembled WGS sequence"/>
</dbReference>
<dbReference type="KEGG" id="fln:FLA_5969"/>
<dbReference type="PANTHER" id="PTHR43233:SF1">
    <property type="entry name" value="FAMILY N-ACETYLTRANSFERASE, PUTATIVE (AFU_ORTHOLOGUE AFUA_6G03350)-RELATED"/>
    <property type="match status" value="1"/>
</dbReference>
<evidence type="ECO:0000313" key="3">
    <source>
        <dbReference type="Proteomes" id="UP000186917"/>
    </source>
</evidence>
<dbReference type="AlphaFoldDB" id="A0A173MQZ2"/>
<dbReference type="SUPFAM" id="SSF55729">
    <property type="entry name" value="Acyl-CoA N-acyltransferases (Nat)"/>
    <property type="match status" value="1"/>
</dbReference>
<dbReference type="CDD" id="cd04301">
    <property type="entry name" value="NAT_SF"/>
    <property type="match status" value="1"/>
</dbReference>
<keyword evidence="2" id="KW-0808">Transferase</keyword>
<accession>A0A173MQZ2</accession>
<dbReference type="STRING" id="477680.SAMN05421788_1011349"/>
<dbReference type="PROSITE" id="PS51186">
    <property type="entry name" value="GNAT"/>
    <property type="match status" value="1"/>
</dbReference>
<sequence length="98" mass="11498">MLWRVSPTTQVGFARLITDKATFAYLIDVFILPEYRGRGLSAWLMEVMHAHPELQTIRSWLLTTSTAHGLYEKWGYEVHPNPQKVMRKFNNQAYTKDK</sequence>
<organism evidence="2 3">
    <name type="scientific">Filimonas lacunae</name>
    <dbReference type="NCBI Taxonomy" id="477680"/>
    <lineage>
        <taxon>Bacteria</taxon>
        <taxon>Pseudomonadati</taxon>
        <taxon>Bacteroidota</taxon>
        <taxon>Chitinophagia</taxon>
        <taxon>Chitinophagales</taxon>
        <taxon>Chitinophagaceae</taxon>
        <taxon>Filimonas</taxon>
    </lineage>
</organism>
<evidence type="ECO:0000259" key="1">
    <source>
        <dbReference type="PROSITE" id="PS51186"/>
    </source>
</evidence>
<proteinExistence type="predicted"/>
<dbReference type="GO" id="GO:0016747">
    <property type="term" value="F:acyltransferase activity, transferring groups other than amino-acyl groups"/>
    <property type="evidence" value="ECO:0007669"/>
    <property type="project" value="InterPro"/>
</dbReference>